<evidence type="ECO:0000313" key="3">
    <source>
        <dbReference type="Proteomes" id="UP000189800"/>
    </source>
</evidence>
<feature type="domain" description="ScoMcrA-like DNA sulfur-binding" evidence="1">
    <location>
        <begin position="8"/>
        <end position="148"/>
    </location>
</feature>
<protein>
    <recommendedName>
        <fullName evidence="1">ScoMcrA-like DNA sulfur-binding domain-containing protein</fullName>
    </recommendedName>
</protein>
<reference evidence="2 3" key="1">
    <citation type="submission" date="2017-02" db="EMBL/GenBank/DDBJ databases">
        <title>Draft genome sequence of Moraxella pluranimalium CCUG 54913T type strain.</title>
        <authorList>
            <person name="Salva-Serra F."/>
            <person name="Engstrom-Jakobsson H."/>
            <person name="Thorell K."/>
            <person name="Jaen-Luchoro D."/>
            <person name="Gonzales-Siles L."/>
            <person name="Karlsson R."/>
            <person name="Yazdan S."/>
            <person name="Boulund F."/>
            <person name="Johnning A."/>
            <person name="Engstrand L."/>
            <person name="Kristiansson E."/>
            <person name="Moore E."/>
        </authorList>
    </citation>
    <scope>NUCLEOTIDE SEQUENCE [LARGE SCALE GENOMIC DNA]</scope>
    <source>
        <strain evidence="2 3">CCUG 54913</strain>
    </source>
</reference>
<gene>
    <name evidence="2" type="ORF">B0680_06610</name>
</gene>
<dbReference type="EMBL" id="MUYU01000015">
    <property type="protein sequence ID" value="OOS23621.1"/>
    <property type="molecule type" value="Genomic_DNA"/>
</dbReference>
<dbReference type="Pfam" id="PF26340">
    <property type="entry name" value="DNA-SBD_ScoMcrA"/>
    <property type="match status" value="1"/>
</dbReference>
<dbReference type="AlphaFoldDB" id="A0A1T0CN78"/>
<evidence type="ECO:0000313" key="2">
    <source>
        <dbReference type="EMBL" id="OOS23621.1"/>
    </source>
</evidence>
<name>A0A1T0CN78_9GAMM</name>
<accession>A0A1T0CN78</accession>
<evidence type="ECO:0000259" key="1">
    <source>
        <dbReference type="Pfam" id="PF26340"/>
    </source>
</evidence>
<keyword evidence="3" id="KW-1185">Reference proteome</keyword>
<proteinExistence type="predicted"/>
<sequence length="148" mass="17122">MKTLSDYLFRFTNLRRSTSKLGVAPHKPILLLAVIDLFEKGLISSAYIEISSALEHAFSWQWDNYVKTTHQKRLATPFYHLSNEGFWTLDTHPNFDEIMKDKSTINSLNQLKTLVYGAILDDELAQLLSDTDSRTRLKDCLIQTYFTD</sequence>
<organism evidence="2 3">
    <name type="scientific">Moraxella pluranimalium</name>
    <dbReference type="NCBI Taxonomy" id="470453"/>
    <lineage>
        <taxon>Bacteria</taxon>
        <taxon>Pseudomonadati</taxon>
        <taxon>Pseudomonadota</taxon>
        <taxon>Gammaproteobacteria</taxon>
        <taxon>Moraxellales</taxon>
        <taxon>Moraxellaceae</taxon>
        <taxon>Moraxella</taxon>
    </lineage>
</organism>
<dbReference type="InterPro" id="IPR058813">
    <property type="entry name" value="DNA-SBD_ScoMcrA"/>
</dbReference>
<dbReference type="OrthoDB" id="529575at2"/>
<dbReference type="RefSeq" id="WP_078254303.1">
    <property type="nucleotide sequence ID" value="NZ_MUYU01000015.1"/>
</dbReference>
<comment type="caution">
    <text evidence="2">The sequence shown here is derived from an EMBL/GenBank/DDBJ whole genome shotgun (WGS) entry which is preliminary data.</text>
</comment>
<dbReference type="Proteomes" id="UP000189800">
    <property type="component" value="Unassembled WGS sequence"/>
</dbReference>